<dbReference type="Proteomes" id="UP001162501">
    <property type="component" value="Chromosome 33"/>
</dbReference>
<name>A0AC59ZRF5_RANTA</name>
<reference evidence="1" key="1">
    <citation type="submission" date="2023-05" db="EMBL/GenBank/DDBJ databases">
        <authorList>
            <consortium name="ELIXIR-Norway"/>
        </authorList>
    </citation>
    <scope>NUCLEOTIDE SEQUENCE</scope>
</reference>
<proteinExistence type="predicted"/>
<reference evidence="1" key="2">
    <citation type="submission" date="2025-03" db="EMBL/GenBank/DDBJ databases">
        <authorList>
            <consortium name="ELIXIR-Norway"/>
            <consortium name="Elixir Norway"/>
        </authorList>
    </citation>
    <scope>NUCLEOTIDE SEQUENCE</scope>
</reference>
<evidence type="ECO:0000313" key="1">
    <source>
        <dbReference type="EMBL" id="CAN0491919.1"/>
    </source>
</evidence>
<protein>
    <submittedName>
        <fullName evidence="1">Uncharacterized protein</fullName>
    </submittedName>
</protein>
<gene>
    <name evidence="1" type="ORF">MRATA1EN22A_LOCUS21699</name>
</gene>
<organism evidence="1 2">
    <name type="scientific">Rangifer tarandus platyrhynchus</name>
    <name type="common">Svalbard reindeer</name>
    <dbReference type="NCBI Taxonomy" id="3082113"/>
    <lineage>
        <taxon>Eukaryota</taxon>
        <taxon>Metazoa</taxon>
        <taxon>Chordata</taxon>
        <taxon>Craniata</taxon>
        <taxon>Vertebrata</taxon>
        <taxon>Euteleostomi</taxon>
        <taxon>Mammalia</taxon>
        <taxon>Eutheria</taxon>
        <taxon>Laurasiatheria</taxon>
        <taxon>Artiodactyla</taxon>
        <taxon>Ruminantia</taxon>
        <taxon>Pecora</taxon>
        <taxon>Cervidae</taxon>
        <taxon>Odocoileinae</taxon>
        <taxon>Rangifer</taxon>
    </lineage>
</organism>
<dbReference type="EMBL" id="OX596117">
    <property type="protein sequence ID" value="CAN0491919.1"/>
    <property type="molecule type" value="Genomic_DNA"/>
</dbReference>
<accession>A0AC59ZRF5</accession>
<sequence length="107" mass="11605">MGTTSLSIPLSMNRHLGCFSVLATVNSAAVNTDVCVCVCVCVCVQNAHTGSLAEIFLGGNLRCSKKVTDELKTFILFTIYLGFPDNSVVKNLLVMQETQETRVRFLG</sequence>
<evidence type="ECO:0000313" key="2">
    <source>
        <dbReference type="Proteomes" id="UP001162501"/>
    </source>
</evidence>